<sequence>MIGLEKTKKELKSIYNKQLSEDKLSDQISMKEYIDPFTVKMVK</sequence>
<proteinExistence type="predicted"/>
<dbReference type="HOGENOM" id="CLU_3233747_0_0_9"/>
<organism evidence="1 2">
    <name type="scientific">Eubacterium callanderi</name>
    <dbReference type="NCBI Taxonomy" id="53442"/>
    <lineage>
        <taxon>Bacteria</taxon>
        <taxon>Bacillati</taxon>
        <taxon>Bacillota</taxon>
        <taxon>Clostridia</taxon>
        <taxon>Eubacteriales</taxon>
        <taxon>Eubacteriaceae</taxon>
        <taxon>Eubacterium</taxon>
    </lineage>
</organism>
<dbReference type="KEGG" id="elm:ELI_1828"/>
<evidence type="ECO:0000313" key="1">
    <source>
        <dbReference type="EMBL" id="ADO36812.1"/>
    </source>
</evidence>
<name>E3GK59_9FIRM</name>
<accession>E3GK59</accession>
<keyword evidence="2" id="KW-1185">Reference proteome</keyword>
<dbReference type="EMBL" id="CP002273">
    <property type="protein sequence ID" value="ADO36812.1"/>
    <property type="molecule type" value="Genomic_DNA"/>
</dbReference>
<reference evidence="1 2" key="2">
    <citation type="journal article" date="2011" name="J. Bacteriol.">
        <title>Complete genome sequence of a carbon monoxide-utilizing acetogen, Eubacterium limosum KIST612.</title>
        <authorList>
            <person name="Roh H."/>
            <person name="Ko H.J."/>
            <person name="Kim D."/>
            <person name="Choi D.G."/>
            <person name="Park S."/>
            <person name="Kim S."/>
            <person name="Chang I.S."/>
            <person name="Choi I.G."/>
        </authorList>
    </citation>
    <scope>NUCLEOTIDE SEQUENCE [LARGE SCALE GENOMIC DNA]</scope>
    <source>
        <strain evidence="1 2">KIST612</strain>
    </source>
</reference>
<gene>
    <name evidence="1" type="ordered locus">ELI_1828</name>
</gene>
<reference key="1">
    <citation type="submission" date="2010-09" db="EMBL/GenBank/DDBJ databases">
        <authorList>
            <person name="Roh H."/>
            <person name="Ko H.-J."/>
            <person name="Kim D."/>
            <person name="Choi D.G."/>
            <person name="Park S."/>
            <person name="Kim S."/>
            <person name="Kim K.H."/>
            <person name="Chang I.S."/>
            <person name="Choi I.-G."/>
        </authorList>
    </citation>
    <scope>NUCLEOTIDE SEQUENCE</scope>
    <source>
        <strain>KIST612</strain>
    </source>
</reference>
<evidence type="ECO:0000313" key="2">
    <source>
        <dbReference type="Proteomes" id="UP000006873"/>
    </source>
</evidence>
<protein>
    <submittedName>
        <fullName evidence="1">Uncharacterized protein</fullName>
    </submittedName>
</protein>
<dbReference type="Proteomes" id="UP000006873">
    <property type="component" value="Chromosome"/>
</dbReference>
<dbReference type="AlphaFoldDB" id="E3GK59"/>